<dbReference type="PIRSF" id="PIRSF000189">
    <property type="entry name" value="D-aa_oxidase"/>
    <property type="match status" value="1"/>
</dbReference>
<accession>A0A6J0BVK8</accession>
<comment type="cofactor">
    <cofactor evidence="1 7">
        <name>FAD</name>
        <dbReference type="ChEBI" id="CHEBI:57692"/>
    </cofactor>
</comment>
<keyword evidence="4" id="KW-0285">Flavoprotein</keyword>
<evidence type="ECO:0000256" key="4">
    <source>
        <dbReference type="ARBA" id="ARBA00022630"/>
    </source>
</evidence>
<dbReference type="Pfam" id="PF01266">
    <property type="entry name" value="DAO"/>
    <property type="match status" value="1"/>
</dbReference>
<dbReference type="AlphaFoldDB" id="A0A6J0BVK8"/>
<dbReference type="Gene3D" id="3.40.50.720">
    <property type="entry name" value="NAD(P)-binding Rossmann-like Domain"/>
    <property type="match status" value="1"/>
</dbReference>
<dbReference type="Proteomes" id="UP000829291">
    <property type="component" value="Chromosome 6"/>
</dbReference>
<comment type="similarity">
    <text evidence="3">Belongs to the DAMOX/DASOX family.</text>
</comment>
<feature type="domain" description="FAD dependent oxidoreductase" evidence="8">
    <location>
        <begin position="3"/>
        <end position="326"/>
    </location>
</feature>
<dbReference type="CTD" id="33955"/>
<dbReference type="SUPFAM" id="SSF51971">
    <property type="entry name" value="Nucleotide-binding domain"/>
    <property type="match status" value="1"/>
</dbReference>
<protein>
    <submittedName>
        <fullName evidence="10">D-aspartate oxidase</fullName>
    </submittedName>
</protein>
<dbReference type="GO" id="GO:0005782">
    <property type="term" value="C:peroxisomal matrix"/>
    <property type="evidence" value="ECO:0007669"/>
    <property type="project" value="UniProtKB-SubCell"/>
</dbReference>
<dbReference type="Gene3D" id="3.30.9.10">
    <property type="entry name" value="D-Amino Acid Oxidase, subunit A, domain 2"/>
    <property type="match status" value="1"/>
</dbReference>
<dbReference type="SUPFAM" id="SSF54373">
    <property type="entry name" value="FAD-linked reductases, C-terminal domain"/>
    <property type="match status" value="1"/>
</dbReference>
<dbReference type="InterPro" id="IPR006076">
    <property type="entry name" value="FAD-dep_OxRdtase"/>
</dbReference>
<evidence type="ECO:0000256" key="7">
    <source>
        <dbReference type="PIRSR" id="PIRSR000189-1"/>
    </source>
</evidence>
<evidence type="ECO:0000256" key="6">
    <source>
        <dbReference type="ARBA" id="ARBA00023002"/>
    </source>
</evidence>
<evidence type="ECO:0000313" key="9">
    <source>
        <dbReference type="Proteomes" id="UP000829291"/>
    </source>
</evidence>
<keyword evidence="5 7" id="KW-0274">FAD</keyword>
<gene>
    <name evidence="10" type="primary">LOC107223271</name>
</gene>
<dbReference type="InterPro" id="IPR023209">
    <property type="entry name" value="DAO"/>
</dbReference>
<feature type="binding site" evidence="7">
    <location>
        <position position="227"/>
    </location>
    <ligand>
        <name>D-dopa</name>
        <dbReference type="ChEBI" id="CHEBI:149689"/>
    </ligand>
</feature>
<feature type="binding site" evidence="7">
    <location>
        <position position="186"/>
    </location>
    <ligand>
        <name>FAD</name>
        <dbReference type="ChEBI" id="CHEBI:57692"/>
    </ligand>
</feature>
<sequence length="342" mass="37708">MNIAVIGAGVVGAATSLAIKEAFPVSRVTVFADAFSPQTTGDGSAGLWTPYLLGSTPAEDVLRWSGETYRWMLSIWKSESAGDAGVSLIPITRVTSDARGVPEQAWISTVFGSRRMSLGDLRRLNEEQAAEYTSGWQFITFTAEPTRLIPWILAKFKSLGGNIVKRKILKLDELVDESFDLLVNCTGLGARDLIGDATMQPVRGQVSRVEASWAFHVFLVEDEAGNYVIPNVESVVLGGTHQENDYDCRIREEDEKFIHEGCCKLLPALRECNIIKRWVGLRPGRPRVRLETESREAENGKKFTVIHNYGHGGSGVTLCWGCALDVVRILHGLKTEKNLSKL</sequence>
<dbReference type="InterPro" id="IPR006181">
    <property type="entry name" value="D-amino_acid_oxidase_CS"/>
</dbReference>
<dbReference type="GO" id="GO:0019478">
    <property type="term" value="P:D-amino acid catabolic process"/>
    <property type="evidence" value="ECO:0007669"/>
    <property type="project" value="TreeGrafter"/>
</dbReference>
<dbReference type="PANTHER" id="PTHR11530:SF11">
    <property type="entry name" value="D-ASPARTATE OXIDASE"/>
    <property type="match status" value="1"/>
</dbReference>
<reference evidence="10" key="1">
    <citation type="submission" date="2025-08" db="UniProtKB">
        <authorList>
            <consortium name="RefSeq"/>
        </authorList>
    </citation>
    <scope>IDENTIFICATION</scope>
    <source>
        <tissue evidence="10">Thorax and Abdomen</tissue>
    </source>
</reference>
<dbReference type="GO" id="GO:0071949">
    <property type="term" value="F:FAD binding"/>
    <property type="evidence" value="ECO:0007669"/>
    <property type="project" value="InterPro"/>
</dbReference>
<feature type="binding site" evidence="7">
    <location>
        <position position="313"/>
    </location>
    <ligand>
        <name>D-serine</name>
        <dbReference type="ChEBI" id="CHEBI:35247"/>
    </ligand>
</feature>
<name>A0A6J0BVK8_NEOLC</name>
<evidence type="ECO:0000259" key="8">
    <source>
        <dbReference type="Pfam" id="PF01266"/>
    </source>
</evidence>
<feature type="binding site" evidence="7">
    <location>
        <begin position="312"/>
        <end position="317"/>
    </location>
    <ligand>
        <name>FAD</name>
        <dbReference type="ChEBI" id="CHEBI:57692"/>
    </ligand>
</feature>
<evidence type="ECO:0000256" key="5">
    <source>
        <dbReference type="ARBA" id="ARBA00022827"/>
    </source>
</evidence>
<dbReference type="PROSITE" id="PS00677">
    <property type="entry name" value="DAO"/>
    <property type="match status" value="1"/>
</dbReference>
<keyword evidence="6" id="KW-0560">Oxidoreductase</keyword>
<comment type="subcellular location">
    <subcellularLocation>
        <location evidence="2">Peroxisome matrix</location>
    </subcellularLocation>
</comment>
<evidence type="ECO:0000256" key="2">
    <source>
        <dbReference type="ARBA" id="ARBA00004253"/>
    </source>
</evidence>
<dbReference type="RefSeq" id="XP_015518389.1">
    <property type="nucleotide sequence ID" value="XM_015662903.2"/>
</dbReference>
<organism evidence="10">
    <name type="scientific">Neodiprion lecontei</name>
    <name type="common">Redheaded pine sawfly</name>
    <dbReference type="NCBI Taxonomy" id="441921"/>
    <lineage>
        <taxon>Eukaryota</taxon>
        <taxon>Metazoa</taxon>
        <taxon>Ecdysozoa</taxon>
        <taxon>Arthropoda</taxon>
        <taxon>Hexapoda</taxon>
        <taxon>Insecta</taxon>
        <taxon>Pterygota</taxon>
        <taxon>Neoptera</taxon>
        <taxon>Endopterygota</taxon>
        <taxon>Hymenoptera</taxon>
        <taxon>Tenthredinoidea</taxon>
        <taxon>Diprionidae</taxon>
        <taxon>Diprioninae</taxon>
        <taxon>Neodiprion</taxon>
    </lineage>
</organism>
<evidence type="ECO:0000256" key="3">
    <source>
        <dbReference type="ARBA" id="ARBA00006730"/>
    </source>
</evidence>
<dbReference type="GO" id="GO:0003884">
    <property type="term" value="F:D-amino-acid oxidase activity"/>
    <property type="evidence" value="ECO:0007669"/>
    <property type="project" value="InterPro"/>
</dbReference>
<dbReference type="OrthoDB" id="2015447at2759"/>
<dbReference type="GeneID" id="107223271"/>
<feature type="binding site" evidence="7">
    <location>
        <begin position="45"/>
        <end position="47"/>
    </location>
    <ligand>
        <name>FAD</name>
        <dbReference type="ChEBI" id="CHEBI:57692"/>
    </ligand>
</feature>
<feature type="binding site" evidence="7">
    <location>
        <position position="282"/>
    </location>
    <ligand>
        <name>D-dopa</name>
        <dbReference type="ChEBI" id="CHEBI:149689"/>
    </ligand>
</feature>
<dbReference type="KEGG" id="nlo:107223271"/>
<proteinExistence type="inferred from homology"/>
<evidence type="ECO:0000313" key="10">
    <source>
        <dbReference type="RefSeq" id="XP_015518389.1"/>
    </source>
</evidence>
<keyword evidence="9" id="KW-1185">Reference proteome</keyword>
<dbReference type="PANTHER" id="PTHR11530">
    <property type="entry name" value="D-AMINO ACID OXIDASE"/>
    <property type="match status" value="1"/>
</dbReference>
<evidence type="ECO:0000256" key="1">
    <source>
        <dbReference type="ARBA" id="ARBA00001974"/>
    </source>
</evidence>